<dbReference type="Pfam" id="PF00172">
    <property type="entry name" value="Zn_clus"/>
    <property type="match status" value="1"/>
</dbReference>
<dbReference type="PANTHER" id="PTHR47660:SF3">
    <property type="entry name" value="FINGER DOMAIN PROTEIN, PUTATIVE (AFU_ORTHOLOGUE AFUA_4G03310)-RELATED"/>
    <property type="match status" value="1"/>
</dbReference>
<evidence type="ECO:0000259" key="9">
    <source>
        <dbReference type="PROSITE" id="PS50157"/>
    </source>
</evidence>
<keyword evidence="2" id="KW-0862">Zinc</keyword>
<dbReference type="InterPro" id="IPR036864">
    <property type="entry name" value="Zn2-C6_fun-type_DNA-bd_sf"/>
</dbReference>
<dbReference type="GO" id="GO:0000981">
    <property type="term" value="F:DNA-binding transcription factor activity, RNA polymerase II-specific"/>
    <property type="evidence" value="ECO:0007669"/>
    <property type="project" value="InterPro"/>
</dbReference>
<dbReference type="SUPFAM" id="SSF57701">
    <property type="entry name" value="Zn2/Cys6 DNA-binding domain"/>
    <property type="match status" value="1"/>
</dbReference>
<feature type="region of interest" description="Disordered" evidence="7">
    <location>
        <begin position="144"/>
        <end position="213"/>
    </location>
</feature>
<feature type="compositionally biased region" description="Low complexity" evidence="7">
    <location>
        <begin position="150"/>
        <end position="175"/>
    </location>
</feature>
<evidence type="ECO:0000313" key="10">
    <source>
        <dbReference type="EMBL" id="RMZ66111.1"/>
    </source>
</evidence>
<evidence type="ECO:0000256" key="1">
    <source>
        <dbReference type="ARBA" id="ARBA00022723"/>
    </source>
</evidence>
<dbReference type="AlphaFoldDB" id="A0A3M7LV58"/>
<dbReference type="PROSITE" id="PS00463">
    <property type="entry name" value="ZN2_CY6_FUNGAL_1"/>
    <property type="match status" value="1"/>
</dbReference>
<dbReference type="PROSITE" id="PS50157">
    <property type="entry name" value="ZINC_FINGER_C2H2_2"/>
    <property type="match status" value="1"/>
</dbReference>
<dbReference type="Proteomes" id="UP000265663">
    <property type="component" value="Unassembled WGS sequence"/>
</dbReference>
<dbReference type="GO" id="GO:0008270">
    <property type="term" value="F:zinc ion binding"/>
    <property type="evidence" value="ECO:0007669"/>
    <property type="project" value="UniProtKB-KW"/>
</dbReference>
<dbReference type="Gene3D" id="4.10.240.10">
    <property type="entry name" value="Zn(2)-C6 fungal-type DNA-binding domain"/>
    <property type="match status" value="1"/>
</dbReference>
<keyword evidence="4" id="KW-0804">Transcription</keyword>
<dbReference type="CDD" id="cd00067">
    <property type="entry name" value="GAL4"/>
    <property type="match status" value="1"/>
</dbReference>
<evidence type="ECO:0000259" key="8">
    <source>
        <dbReference type="PROSITE" id="PS50048"/>
    </source>
</evidence>
<proteinExistence type="predicted"/>
<keyword evidence="6" id="KW-0863">Zinc-finger</keyword>
<evidence type="ECO:0000256" key="5">
    <source>
        <dbReference type="ARBA" id="ARBA00023242"/>
    </source>
</evidence>
<keyword evidence="3" id="KW-0805">Transcription regulation</keyword>
<evidence type="ECO:0000256" key="3">
    <source>
        <dbReference type="ARBA" id="ARBA00023015"/>
    </source>
</evidence>
<evidence type="ECO:0000256" key="2">
    <source>
        <dbReference type="ARBA" id="ARBA00022833"/>
    </source>
</evidence>
<dbReference type="PRINTS" id="PR00755">
    <property type="entry name" value="AFLATOXINBRP"/>
</dbReference>
<evidence type="ECO:0000256" key="7">
    <source>
        <dbReference type="SAM" id="MobiDB-lite"/>
    </source>
</evidence>
<feature type="domain" description="Zn(2)-C6 fungal-type" evidence="8">
    <location>
        <begin position="43"/>
        <end position="73"/>
    </location>
</feature>
<feature type="domain" description="C2H2-type" evidence="9">
    <location>
        <begin position="8"/>
        <end position="36"/>
    </location>
</feature>
<dbReference type="PROSITE" id="PS50048">
    <property type="entry name" value="ZN2_CY6_FUNGAL_2"/>
    <property type="match status" value="1"/>
</dbReference>
<dbReference type="OrthoDB" id="5423818at2759"/>
<keyword evidence="11" id="KW-1185">Reference proteome</keyword>
<dbReference type="EMBL" id="KE747806">
    <property type="protein sequence ID" value="RMZ66111.1"/>
    <property type="molecule type" value="Genomic_DNA"/>
</dbReference>
<feature type="compositionally biased region" description="Basic and acidic residues" evidence="7">
    <location>
        <begin position="81"/>
        <end position="92"/>
    </location>
</feature>
<dbReference type="SMART" id="SM00066">
    <property type="entry name" value="GAL4"/>
    <property type="match status" value="1"/>
</dbReference>
<name>A0A3M7LV58_9PLEO</name>
<dbReference type="InterPro" id="IPR001138">
    <property type="entry name" value="Zn2Cys6_DnaBD"/>
</dbReference>
<evidence type="ECO:0000256" key="6">
    <source>
        <dbReference type="PROSITE-ProRule" id="PRU00042"/>
    </source>
</evidence>
<sequence>MAEQVPVLWCGQCNKPFTKQSALKRHGYYCRSNNRAPVTRRRSCAACAQAKTGCDNALPACSRCTQKGFTCQYPSRSSTTKRRDVPEPRRALSNDMHGSHRNIANMTMPPVTEQPHSLQEMTPTSHETMPFTDMQWNFDDMTALDSFMHPTPQSTFPSTTSSSPVSTDPTTVSPPSWLPDTTDAAFQEKSQLVRQQTSVSPPSLLPDTTDPACQEQCQPTRLREQQPYSPQFLNFSITPSPSQNVRSMVQRPKMQPGADRVASLIFYTLKSYPLMLRQNTLPPFIHPSYVSFTHEGTTTEPLDNCITLMHMMASRVQGSRKLFWRNVRQECERICDPKQTLNKWELLGAMQALSIYVLIRLDEGETEHNNLDYLLERAVILIAMQLSHDDFDCRTHHVSCNNNSDGNWQDWIYRESRRRLAVIYRILNKLIFFSPADMCEMPAEFVIAPLPAKRQLWEARDAQEWKLQSQKEPPEQVSYALAVDGEIVKLDQRRLSCHDGWLPYAPSDEERISQNHKSSRNRNAGWWAEWCAGMDSMGGLIVLAASMV</sequence>
<feature type="compositionally biased region" description="Polar residues" evidence="7">
    <location>
        <begin position="188"/>
        <end position="201"/>
    </location>
</feature>
<keyword evidence="1" id="KW-0479">Metal-binding</keyword>
<organism evidence="10 11">
    <name type="scientific">Pyrenophora seminiperda CCB06</name>
    <dbReference type="NCBI Taxonomy" id="1302712"/>
    <lineage>
        <taxon>Eukaryota</taxon>
        <taxon>Fungi</taxon>
        <taxon>Dikarya</taxon>
        <taxon>Ascomycota</taxon>
        <taxon>Pezizomycotina</taxon>
        <taxon>Dothideomycetes</taxon>
        <taxon>Pleosporomycetidae</taxon>
        <taxon>Pleosporales</taxon>
        <taxon>Pleosporineae</taxon>
        <taxon>Pleosporaceae</taxon>
        <taxon>Pyrenophora</taxon>
    </lineage>
</organism>
<protein>
    <submittedName>
        <fullName evidence="10">C6 finger domain-containing</fullName>
    </submittedName>
</protein>
<keyword evidence="5" id="KW-0539">Nucleus</keyword>
<feature type="region of interest" description="Disordered" evidence="7">
    <location>
        <begin position="72"/>
        <end position="100"/>
    </location>
</feature>
<dbReference type="PANTHER" id="PTHR47660">
    <property type="entry name" value="TRANSCRIPTION FACTOR WITH C2H2 AND ZN(2)-CYS(6) DNA BINDING DOMAIN (EUROFUNG)-RELATED-RELATED"/>
    <property type="match status" value="1"/>
</dbReference>
<gene>
    <name evidence="10" type="ORF">GMOD_00005180</name>
</gene>
<accession>A0A3M7LV58</accession>
<reference evidence="10 11" key="1">
    <citation type="journal article" date="2014" name="PLoS ONE">
        <title>De novo Genome Assembly of the Fungal Plant Pathogen Pyrenophora semeniperda.</title>
        <authorList>
            <person name="Soliai M.M."/>
            <person name="Meyer S.E."/>
            <person name="Udall J.A."/>
            <person name="Elzinga D.E."/>
            <person name="Hermansen R.A."/>
            <person name="Bodily P.M."/>
            <person name="Hart A.A."/>
            <person name="Coleman C.E."/>
        </authorList>
    </citation>
    <scope>NUCLEOTIDE SEQUENCE [LARGE SCALE GENOMIC DNA]</scope>
    <source>
        <strain evidence="10 11">CCB06</strain>
        <tissue evidence="10">Mycelium</tissue>
    </source>
</reference>
<dbReference type="InterPro" id="IPR013087">
    <property type="entry name" value="Znf_C2H2_type"/>
</dbReference>
<evidence type="ECO:0000313" key="11">
    <source>
        <dbReference type="Proteomes" id="UP000265663"/>
    </source>
</evidence>
<evidence type="ECO:0000256" key="4">
    <source>
        <dbReference type="ARBA" id="ARBA00023163"/>
    </source>
</evidence>